<gene>
    <name evidence="2" type="ORF">J2W95_001492</name>
</gene>
<name>A0ABU1S191_9FLAO</name>
<evidence type="ECO:0000313" key="2">
    <source>
        <dbReference type="EMBL" id="MDR6844793.1"/>
    </source>
</evidence>
<proteinExistence type="predicted"/>
<comment type="caution">
    <text evidence="2">The sequence shown here is derived from an EMBL/GenBank/DDBJ whole genome shotgun (WGS) entry which is preliminary data.</text>
</comment>
<protein>
    <recommendedName>
        <fullName evidence="4">Immunity protein</fullName>
    </recommendedName>
</protein>
<feature type="transmembrane region" description="Helical" evidence="1">
    <location>
        <begin position="70"/>
        <end position="94"/>
    </location>
</feature>
<feature type="transmembrane region" description="Helical" evidence="1">
    <location>
        <begin position="20"/>
        <end position="50"/>
    </location>
</feature>
<keyword evidence="1" id="KW-1133">Transmembrane helix</keyword>
<sequence length="98" mass="11699">MSRKWYNVFEFFKSTLPINFAGSFFVFLFGGMIAFNYSILTFGFGLSLLFKEVNAKNEYVFYFNNKISKIQLWVYSWCFTFVFLVVCSFVFNLIKKVF</sequence>
<evidence type="ECO:0000313" key="3">
    <source>
        <dbReference type="Proteomes" id="UP001261871"/>
    </source>
</evidence>
<evidence type="ECO:0008006" key="4">
    <source>
        <dbReference type="Google" id="ProtNLM"/>
    </source>
</evidence>
<keyword evidence="1" id="KW-0812">Transmembrane</keyword>
<dbReference type="EMBL" id="JAVDTX010000003">
    <property type="protein sequence ID" value="MDR6844793.1"/>
    <property type="molecule type" value="Genomic_DNA"/>
</dbReference>
<reference evidence="2 3" key="1">
    <citation type="submission" date="2023-07" db="EMBL/GenBank/DDBJ databases">
        <title>Sorghum-associated microbial communities from plants grown in Nebraska, USA.</title>
        <authorList>
            <person name="Schachtman D."/>
        </authorList>
    </citation>
    <scope>NUCLEOTIDE SEQUENCE [LARGE SCALE GENOMIC DNA]</scope>
    <source>
        <strain evidence="2 3">BE124</strain>
    </source>
</reference>
<evidence type="ECO:0000256" key="1">
    <source>
        <dbReference type="SAM" id="Phobius"/>
    </source>
</evidence>
<dbReference type="Proteomes" id="UP001261871">
    <property type="component" value="Unassembled WGS sequence"/>
</dbReference>
<organism evidence="2 3">
    <name type="scientific">Flavobacterium granuli</name>
    <dbReference type="NCBI Taxonomy" id="280093"/>
    <lineage>
        <taxon>Bacteria</taxon>
        <taxon>Pseudomonadati</taxon>
        <taxon>Bacteroidota</taxon>
        <taxon>Flavobacteriia</taxon>
        <taxon>Flavobacteriales</taxon>
        <taxon>Flavobacteriaceae</taxon>
        <taxon>Flavobacterium</taxon>
    </lineage>
</organism>
<accession>A0ABU1S191</accession>
<keyword evidence="1" id="KW-0472">Membrane</keyword>
<keyword evidence="3" id="KW-1185">Reference proteome</keyword>